<dbReference type="Gene3D" id="1.10.1280.10">
    <property type="entry name" value="Di-copper center containing domain from catechol oxidase"/>
    <property type="match status" value="1"/>
</dbReference>
<name>A0A6A6W8L4_9PEZI</name>
<dbReference type="GeneID" id="54485032"/>
<keyword evidence="4" id="KW-0479">Metal-binding</keyword>
<keyword evidence="6" id="KW-0186">Copper</keyword>
<evidence type="ECO:0000313" key="16">
    <source>
        <dbReference type="Proteomes" id="UP000799437"/>
    </source>
</evidence>
<accession>A0A6A6W8L4</accession>
<feature type="domain" description="Tyrosinase copper-binding" evidence="14">
    <location>
        <begin position="323"/>
        <end position="334"/>
    </location>
</feature>
<evidence type="ECO:0000313" key="15">
    <source>
        <dbReference type="EMBL" id="KAF2757917.1"/>
    </source>
</evidence>
<dbReference type="EC" id="1.14.18.1" evidence="3"/>
<comment type="similarity">
    <text evidence="2">Belongs to the tyrosinase family.</text>
</comment>
<feature type="domain" description="Tyrosinase copper-binding" evidence="13">
    <location>
        <begin position="119"/>
        <end position="136"/>
    </location>
</feature>
<dbReference type="InterPro" id="IPR041640">
    <property type="entry name" value="Tyrosinase_C"/>
</dbReference>
<evidence type="ECO:0000259" key="14">
    <source>
        <dbReference type="PROSITE" id="PS00498"/>
    </source>
</evidence>
<dbReference type="OrthoDB" id="6132182at2759"/>
<evidence type="ECO:0000259" key="13">
    <source>
        <dbReference type="PROSITE" id="PS00497"/>
    </source>
</evidence>
<dbReference type="PROSITE" id="PS00498">
    <property type="entry name" value="TYROSINASE_2"/>
    <property type="match status" value="1"/>
</dbReference>
<feature type="compositionally biased region" description="Polar residues" evidence="11">
    <location>
        <begin position="420"/>
        <end position="439"/>
    </location>
</feature>
<feature type="compositionally biased region" description="Low complexity" evidence="11">
    <location>
        <begin position="644"/>
        <end position="669"/>
    </location>
</feature>
<evidence type="ECO:0000256" key="8">
    <source>
        <dbReference type="ARBA" id="ARBA00023101"/>
    </source>
</evidence>
<dbReference type="PRINTS" id="PR00092">
    <property type="entry name" value="TYROSINASE"/>
</dbReference>
<evidence type="ECO:0000256" key="12">
    <source>
        <dbReference type="SAM" id="SignalP"/>
    </source>
</evidence>
<feature type="chain" id="PRO_5025633584" description="tyrosinase" evidence="12">
    <location>
        <begin position="25"/>
        <end position="706"/>
    </location>
</feature>
<dbReference type="AlphaFoldDB" id="A0A6A6W8L4"/>
<dbReference type="Pfam" id="PF00264">
    <property type="entry name" value="Tyrosinase"/>
    <property type="match status" value="1"/>
</dbReference>
<evidence type="ECO:0000256" key="6">
    <source>
        <dbReference type="ARBA" id="ARBA00023008"/>
    </source>
</evidence>
<dbReference type="InterPro" id="IPR008922">
    <property type="entry name" value="Di-copper_centre_dom_sf"/>
</dbReference>
<comment type="catalytic activity">
    <reaction evidence="10">
        <text>L-tyrosine + O2 = L-dopaquinone + H2O</text>
        <dbReference type="Rhea" id="RHEA:18117"/>
        <dbReference type="ChEBI" id="CHEBI:15377"/>
        <dbReference type="ChEBI" id="CHEBI:15379"/>
        <dbReference type="ChEBI" id="CHEBI:57924"/>
        <dbReference type="ChEBI" id="CHEBI:58315"/>
        <dbReference type="EC" id="1.14.18.1"/>
    </reaction>
</comment>
<protein>
    <recommendedName>
        <fullName evidence="3">tyrosinase</fullName>
        <ecNumber evidence="3">1.14.18.1</ecNumber>
    </recommendedName>
</protein>
<dbReference type="GO" id="GO:0042438">
    <property type="term" value="P:melanin biosynthetic process"/>
    <property type="evidence" value="ECO:0007669"/>
    <property type="project" value="UniProtKB-KW"/>
</dbReference>
<dbReference type="PANTHER" id="PTHR11474">
    <property type="entry name" value="TYROSINASE FAMILY MEMBER"/>
    <property type="match status" value="1"/>
</dbReference>
<comment type="cofactor">
    <cofactor evidence="1">
        <name>Cu(2+)</name>
        <dbReference type="ChEBI" id="CHEBI:29036"/>
    </cofactor>
</comment>
<organism evidence="15 16">
    <name type="scientific">Pseudovirgaria hyperparasitica</name>
    <dbReference type="NCBI Taxonomy" id="470096"/>
    <lineage>
        <taxon>Eukaryota</taxon>
        <taxon>Fungi</taxon>
        <taxon>Dikarya</taxon>
        <taxon>Ascomycota</taxon>
        <taxon>Pezizomycotina</taxon>
        <taxon>Dothideomycetes</taxon>
        <taxon>Dothideomycetes incertae sedis</taxon>
        <taxon>Acrospermales</taxon>
        <taxon>Acrospermaceae</taxon>
        <taxon>Pseudovirgaria</taxon>
    </lineage>
</organism>
<dbReference type="InterPro" id="IPR002227">
    <property type="entry name" value="Tyrosinase_Cu-bd"/>
</dbReference>
<evidence type="ECO:0000256" key="4">
    <source>
        <dbReference type="ARBA" id="ARBA00022723"/>
    </source>
</evidence>
<dbReference type="Proteomes" id="UP000799437">
    <property type="component" value="Unassembled WGS sequence"/>
</dbReference>
<keyword evidence="12" id="KW-0732">Signal</keyword>
<dbReference type="GO" id="GO:0046872">
    <property type="term" value="F:metal ion binding"/>
    <property type="evidence" value="ECO:0007669"/>
    <property type="project" value="UniProtKB-KW"/>
</dbReference>
<dbReference type="GO" id="GO:0004503">
    <property type="term" value="F:tyrosinase activity"/>
    <property type="evidence" value="ECO:0007669"/>
    <property type="project" value="UniProtKB-EC"/>
</dbReference>
<feature type="region of interest" description="Disordered" evidence="11">
    <location>
        <begin position="630"/>
        <end position="684"/>
    </location>
</feature>
<dbReference type="InterPro" id="IPR050316">
    <property type="entry name" value="Tyrosinase/Hemocyanin"/>
</dbReference>
<evidence type="ECO:0000256" key="9">
    <source>
        <dbReference type="ARBA" id="ARBA00048233"/>
    </source>
</evidence>
<evidence type="ECO:0000256" key="11">
    <source>
        <dbReference type="SAM" id="MobiDB-lite"/>
    </source>
</evidence>
<evidence type="ECO:0000256" key="10">
    <source>
        <dbReference type="ARBA" id="ARBA00048881"/>
    </source>
</evidence>
<dbReference type="EMBL" id="ML996572">
    <property type="protein sequence ID" value="KAF2757917.1"/>
    <property type="molecule type" value="Genomic_DNA"/>
</dbReference>
<dbReference type="RefSeq" id="XP_033600368.1">
    <property type="nucleotide sequence ID" value="XM_033743978.1"/>
</dbReference>
<proteinExistence type="inferred from homology"/>
<keyword evidence="16" id="KW-1185">Reference proteome</keyword>
<dbReference type="PANTHER" id="PTHR11474:SF76">
    <property type="entry name" value="SHKT DOMAIN-CONTAINING PROTEIN"/>
    <property type="match status" value="1"/>
</dbReference>
<dbReference type="SUPFAM" id="SSF48056">
    <property type="entry name" value="Di-copper centre-containing domain"/>
    <property type="match status" value="1"/>
</dbReference>
<keyword evidence="5" id="KW-0560">Oxidoreductase</keyword>
<evidence type="ECO:0000256" key="7">
    <source>
        <dbReference type="ARBA" id="ARBA00023033"/>
    </source>
</evidence>
<evidence type="ECO:0000256" key="2">
    <source>
        <dbReference type="ARBA" id="ARBA00009928"/>
    </source>
</evidence>
<feature type="signal peptide" evidence="12">
    <location>
        <begin position="1"/>
        <end position="24"/>
    </location>
</feature>
<sequence length="706" mass="78370">MRFDLTTSLTWLLAASSFTDGVSASPAESSDPLVKRAYTAITGPSGNACSRLEVRDLQKNNPDQWNLFLLAMQNFEAMDQKDKFSYYQLSAVHGRPFTPWNDVARKSRSDGSGAGYCFHISNMFLPWHRPYLAAYEKAIDDRIPFVIQQFPADQRSRWERARNCFRLPYWDTARRDSGGETLPSIITDETVTMDTPTGRRSVPNPLAYYRFNSTSELGAQKWQDWQRTYREPTTGGKDAQSNISKLKSDLNTEQPKLKKRIYDLMTSQKEYRLFSTEATGGNTGNKESHDSLESVHDSAHMIIGSGSNGNNGHMWFLDYSAFDPIFWLHHCNMDRLGAIWQTINPNSYVVESRTTRDNAVLMKDSVTNGDTALVPFTQKTDGTMWTPNTARYTTTFGYYYPETGPGSTSDSAKAAVNNLYGPTQTPPTQNKDTAKPKSNSFNLFDWKRSFRQLSERTNEAWEGYAPSVGQREYIATLNYDKFAIDGSYAIYFFLNGGKSSNSTISGKNLTSHTDIGLFDSNDASTFMSSPNYVGMHGVLSSTAKMNQSSIGSAAIQLLPALQLHHDAGLLESLEENSVKAYLKQNLDWRVLISTGDVLTADEIPSLTIGVISKKVDSVATANTFPTYSDIQTHPEITADKPAGYSSEEPIPYSSPSQDAPADSSPGSSYEAPTGSPVGSPSTCTSEPVYEYVYVNGNGDYLYTSMS</sequence>
<comment type="catalytic activity">
    <reaction evidence="9">
        <text>2 L-dopa + O2 = 2 L-dopaquinone + 2 H2O</text>
        <dbReference type="Rhea" id="RHEA:34287"/>
        <dbReference type="ChEBI" id="CHEBI:15377"/>
        <dbReference type="ChEBI" id="CHEBI:15379"/>
        <dbReference type="ChEBI" id="CHEBI:57504"/>
        <dbReference type="ChEBI" id="CHEBI:57924"/>
        <dbReference type="EC" id="1.14.18.1"/>
    </reaction>
</comment>
<evidence type="ECO:0000256" key="1">
    <source>
        <dbReference type="ARBA" id="ARBA00001973"/>
    </source>
</evidence>
<dbReference type="Pfam" id="PF18132">
    <property type="entry name" value="Tyrosinase_C"/>
    <property type="match status" value="1"/>
</dbReference>
<dbReference type="Gene3D" id="2.60.310.20">
    <property type="match status" value="1"/>
</dbReference>
<dbReference type="PROSITE" id="PS00497">
    <property type="entry name" value="TYROSINASE_1"/>
    <property type="match status" value="1"/>
</dbReference>
<evidence type="ECO:0000256" key="5">
    <source>
        <dbReference type="ARBA" id="ARBA00023002"/>
    </source>
</evidence>
<evidence type="ECO:0000256" key="3">
    <source>
        <dbReference type="ARBA" id="ARBA00011906"/>
    </source>
</evidence>
<gene>
    <name evidence="15" type="ORF">EJ05DRAFT_476208</name>
</gene>
<keyword evidence="8" id="KW-0470">Melanin biosynthesis</keyword>
<feature type="region of interest" description="Disordered" evidence="11">
    <location>
        <begin position="409"/>
        <end position="439"/>
    </location>
</feature>
<reference evidence="15" key="1">
    <citation type="journal article" date="2020" name="Stud. Mycol.">
        <title>101 Dothideomycetes genomes: a test case for predicting lifestyles and emergence of pathogens.</title>
        <authorList>
            <person name="Haridas S."/>
            <person name="Albert R."/>
            <person name="Binder M."/>
            <person name="Bloem J."/>
            <person name="Labutti K."/>
            <person name="Salamov A."/>
            <person name="Andreopoulos B."/>
            <person name="Baker S."/>
            <person name="Barry K."/>
            <person name="Bills G."/>
            <person name="Bluhm B."/>
            <person name="Cannon C."/>
            <person name="Castanera R."/>
            <person name="Culley D."/>
            <person name="Daum C."/>
            <person name="Ezra D."/>
            <person name="Gonzalez J."/>
            <person name="Henrissat B."/>
            <person name="Kuo A."/>
            <person name="Liang C."/>
            <person name="Lipzen A."/>
            <person name="Lutzoni F."/>
            <person name="Magnuson J."/>
            <person name="Mondo S."/>
            <person name="Nolan M."/>
            <person name="Ohm R."/>
            <person name="Pangilinan J."/>
            <person name="Park H.-J."/>
            <person name="Ramirez L."/>
            <person name="Alfaro M."/>
            <person name="Sun H."/>
            <person name="Tritt A."/>
            <person name="Yoshinaga Y."/>
            <person name="Zwiers L.-H."/>
            <person name="Turgeon B."/>
            <person name="Goodwin S."/>
            <person name="Spatafora J."/>
            <person name="Crous P."/>
            <person name="Grigoriev I."/>
        </authorList>
    </citation>
    <scope>NUCLEOTIDE SEQUENCE</scope>
    <source>
        <strain evidence="15">CBS 121739</strain>
    </source>
</reference>
<keyword evidence="7" id="KW-0503">Monooxygenase</keyword>